<feature type="binding site" evidence="11">
    <location>
        <position position="555"/>
    </location>
    <ligand>
        <name>substrate</name>
    </ligand>
</feature>
<feature type="binding site" evidence="12">
    <location>
        <position position="459"/>
    </location>
    <ligand>
        <name>Mg(2+)</name>
        <dbReference type="ChEBI" id="CHEBI:18420"/>
    </ligand>
</feature>
<accession>G7DWY5</accession>
<evidence type="ECO:0000256" key="6">
    <source>
        <dbReference type="ARBA" id="ARBA00022723"/>
    </source>
</evidence>
<dbReference type="PIRSF" id="PIRSF001558">
    <property type="entry name" value="GSHase"/>
    <property type="match status" value="1"/>
</dbReference>
<organism evidence="15 16">
    <name type="scientific">Mixia osmundae (strain CBS 9802 / IAM 14324 / JCM 22182 / KY 12970)</name>
    <dbReference type="NCBI Taxonomy" id="764103"/>
    <lineage>
        <taxon>Eukaryota</taxon>
        <taxon>Fungi</taxon>
        <taxon>Dikarya</taxon>
        <taxon>Basidiomycota</taxon>
        <taxon>Pucciniomycotina</taxon>
        <taxon>Mixiomycetes</taxon>
        <taxon>Mixiales</taxon>
        <taxon>Mixiaceae</taxon>
        <taxon>Mixia</taxon>
    </lineage>
</organism>
<comment type="cofactor">
    <cofactor evidence="10 12">
        <name>Mg(2+)</name>
        <dbReference type="ChEBI" id="CHEBI:18420"/>
    </cofactor>
    <text evidence="10 12">Binds 1 Mg(2+) ion per subunit.</text>
</comment>
<feature type="binding site" evidence="11">
    <location>
        <position position="563"/>
    </location>
    <ligand>
        <name>ATP</name>
        <dbReference type="ChEBI" id="CHEBI:30616"/>
    </ligand>
</feature>
<dbReference type="eggNOG" id="KOG0021">
    <property type="taxonomic scope" value="Eukaryota"/>
</dbReference>
<dbReference type="InterPro" id="IPR005615">
    <property type="entry name" value="Glutathione_synthase"/>
</dbReference>
<dbReference type="HOGENOM" id="CLU_025152_2_1_1"/>
<dbReference type="InterPro" id="IPR016185">
    <property type="entry name" value="PreATP-grasp_dom_sf"/>
</dbReference>
<dbReference type="GO" id="GO:0000287">
    <property type="term" value="F:magnesium ion binding"/>
    <property type="evidence" value="ECO:0007669"/>
    <property type="project" value="UniProtKB-UniRule"/>
</dbReference>
<evidence type="ECO:0000313" key="16">
    <source>
        <dbReference type="Proteomes" id="UP000009131"/>
    </source>
</evidence>
<dbReference type="Gene3D" id="3.30.470.20">
    <property type="entry name" value="ATP-grasp fold, B domain"/>
    <property type="match status" value="1"/>
</dbReference>
<proteinExistence type="inferred from homology"/>
<dbReference type="GO" id="GO:0043295">
    <property type="term" value="F:glutathione binding"/>
    <property type="evidence" value="ECO:0007669"/>
    <property type="project" value="UniProtKB-UniRule"/>
</dbReference>
<keyword evidence="16" id="KW-1185">Reference proteome</keyword>
<dbReference type="GO" id="GO:0005524">
    <property type="term" value="F:ATP binding"/>
    <property type="evidence" value="ECO:0007669"/>
    <property type="project" value="UniProtKB-UniRule"/>
</dbReference>
<dbReference type="Pfam" id="PF03199">
    <property type="entry name" value="GSH_synthase"/>
    <property type="match status" value="1"/>
</dbReference>
<feature type="binding site" evidence="11">
    <location>
        <position position="466"/>
    </location>
    <ligand>
        <name>ATP</name>
        <dbReference type="ChEBI" id="CHEBI:30616"/>
    </ligand>
</feature>
<keyword evidence="9 10" id="KW-0460">Magnesium</keyword>
<name>G7DWY5_MIXOS</name>
<evidence type="ECO:0000259" key="14">
    <source>
        <dbReference type="Pfam" id="PF03199"/>
    </source>
</evidence>
<dbReference type="Proteomes" id="UP000009131">
    <property type="component" value="Unassembled WGS sequence"/>
</dbReference>
<feature type="binding site" evidence="12">
    <location>
        <position position="218"/>
    </location>
    <ligand>
        <name>Mg(2+)</name>
        <dbReference type="ChEBI" id="CHEBI:18420"/>
    </ligand>
</feature>
<comment type="catalytic activity">
    <reaction evidence="10">
        <text>gamma-L-glutamyl-L-cysteine + glycine + ATP = glutathione + ADP + phosphate + H(+)</text>
        <dbReference type="Rhea" id="RHEA:13557"/>
        <dbReference type="ChEBI" id="CHEBI:15378"/>
        <dbReference type="ChEBI" id="CHEBI:30616"/>
        <dbReference type="ChEBI" id="CHEBI:43474"/>
        <dbReference type="ChEBI" id="CHEBI:57305"/>
        <dbReference type="ChEBI" id="CHEBI:57925"/>
        <dbReference type="ChEBI" id="CHEBI:58173"/>
        <dbReference type="ChEBI" id="CHEBI:456216"/>
        <dbReference type="EC" id="6.3.2.3"/>
    </reaction>
</comment>
<dbReference type="InterPro" id="IPR014042">
    <property type="entry name" value="Glutathione_synthase_a-hlx"/>
</dbReference>
<dbReference type="UniPathway" id="UPA00142">
    <property type="reaction ID" value="UER00210"/>
</dbReference>
<dbReference type="EMBL" id="BABT02000054">
    <property type="protein sequence ID" value="GAA95082.1"/>
    <property type="molecule type" value="Genomic_DNA"/>
</dbReference>
<evidence type="ECO:0000256" key="2">
    <source>
        <dbReference type="ARBA" id="ARBA00010385"/>
    </source>
</evidence>
<evidence type="ECO:0000256" key="8">
    <source>
        <dbReference type="ARBA" id="ARBA00022840"/>
    </source>
</evidence>
<dbReference type="Gene3D" id="3.30.1490.80">
    <property type="match status" value="1"/>
</dbReference>
<dbReference type="FunFam" id="3.40.50.1760:FF:000001">
    <property type="entry name" value="Glutathione synthetase"/>
    <property type="match status" value="1"/>
</dbReference>
<dbReference type="InterPro" id="IPR037013">
    <property type="entry name" value="GSH-S_sub-bd_sf"/>
</dbReference>
<dbReference type="InterPro" id="IPR004887">
    <property type="entry name" value="GSH_synth_subst-bd"/>
</dbReference>
<dbReference type="AlphaFoldDB" id="G7DWY5"/>
<comment type="subunit">
    <text evidence="3">Homodimer.</text>
</comment>
<feature type="binding site" evidence="13">
    <location>
        <begin position="355"/>
        <end position="358"/>
    </location>
    <ligand>
        <name>substrate</name>
    </ligand>
</feature>
<feature type="binding site" evidence="11">
    <location>
        <position position="557"/>
    </location>
    <ligand>
        <name>ATP</name>
        <dbReference type="ChEBI" id="CHEBI:30616"/>
    </ligand>
</feature>
<evidence type="ECO:0000256" key="11">
    <source>
        <dbReference type="PIRSR" id="PIRSR001558-1"/>
    </source>
</evidence>
<protein>
    <recommendedName>
        <fullName evidence="10">Glutathione synthetase</fullName>
        <shortName evidence="10">GSH-S</shortName>
        <ecNumber evidence="10">6.3.2.3</ecNumber>
    </recommendedName>
</protein>
<dbReference type="GO" id="GO:0005829">
    <property type="term" value="C:cytosol"/>
    <property type="evidence" value="ECO:0007669"/>
    <property type="project" value="TreeGrafter"/>
</dbReference>
<feature type="binding site" evidence="11">
    <location>
        <begin position="455"/>
        <end position="464"/>
    </location>
    <ligand>
        <name>ATP</name>
        <dbReference type="ChEBI" id="CHEBI:30616"/>
    </ligand>
</feature>
<dbReference type="RefSeq" id="XP_014566675.1">
    <property type="nucleotide sequence ID" value="XM_014711189.1"/>
</dbReference>
<comment type="caution">
    <text evidence="15">The sequence shown here is derived from an EMBL/GenBank/DDBJ whole genome shotgun (WGS) entry which is preliminary data.</text>
</comment>
<dbReference type="SUPFAM" id="SSF56059">
    <property type="entry name" value="Glutathione synthetase ATP-binding domain-like"/>
    <property type="match status" value="1"/>
</dbReference>
<evidence type="ECO:0000256" key="4">
    <source>
        <dbReference type="ARBA" id="ARBA00022598"/>
    </source>
</evidence>
<dbReference type="Gene3D" id="3.40.50.1760">
    <property type="entry name" value="Glutathione synthase, substrate-binding domain superfamily, eukaryotic"/>
    <property type="match status" value="1"/>
</dbReference>
<dbReference type="PANTHER" id="PTHR11130:SF0">
    <property type="entry name" value="GLUTATHIONE SYNTHETASE"/>
    <property type="match status" value="1"/>
</dbReference>
<dbReference type="FunFam" id="3.30.1490.50:FF:000002">
    <property type="entry name" value="Glutathione synthetase"/>
    <property type="match status" value="1"/>
</dbReference>
<dbReference type="OMA" id="NGLVMYP"/>
<evidence type="ECO:0000256" key="7">
    <source>
        <dbReference type="ARBA" id="ARBA00022741"/>
    </source>
</evidence>
<dbReference type="InterPro" id="IPR014709">
    <property type="entry name" value="Glutathione_synthase_C_euk"/>
</dbReference>
<keyword evidence="8 10" id="KW-0067">ATP-binding</keyword>
<dbReference type="InterPro" id="IPR014049">
    <property type="entry name" value="Glutathione_synthase_N_euk"/>
</dbReference>
<dbReference type="SUPFAM" id="SSF52440">
    <property type="entry name" value="PreATP-grasp domain"/>
    <property type="match status" value="1"/>
</dbReference>
<dbReference type="FunCoup" id="G7DWY5">
    <property type="interactions" value="533"/>
</dbReference>
<dbReference type="Pfam" id="PF03917">
    <property type="entry name" value="GSH_synth_ATP"/>
    <property type="match status" value="1"/>
</dbReference>
<evidence type="ECO:0000313" key="15">
    <source>
        <dbReference type="EMBL" id="GAA95082.1"/>
    </source>
</evidence>
<feature type="binding site" evidence="13">
    <location>
        <begin position="296"/>
        <end position="298"/>
    </location>
    <ligand>
        <name>substrate</name>
    </ligand>
</feature>
<evidence type="ECO:0000256" key="13">
    <source>
        <dbReference type="PIRSR" id="PIRSR001558-3"/>
    </source>
</evidence>
<feature type="binding site" evidence="11">
    <location>
        <position position="394"/>
    </location>
    <ligand>
        <name>ATP</name>
        <dbReference type="ChEBI" id="CHEBI:30616"/>
    </ligand>
</feature>
<feature type="binding site" evidence="11">
    <location>
        <position position="302"/>
    </location>
    <ligand>
        <name>substrate</name>
    </ligand>
</feature>
<evidence type="ECO:0000256" key="3">
    <source>
        <dbReference type="ARBA" id="ARBA00011738"/>
    </source>
</evidence>
<dbReference type="PANTHER" id="PTHR11130">
    <property type="entry name" value="GLUTATHIONE SYNTHETASE"/>
    <property type="match status" value="1"/>
</dbReference>
<feature type="binding site" evidence="13">
    <location>
        <begin position="566"/>
        <end position="567"/>
    </location>
    <ligand>
        <name>substrate</name>
    </ligand>
</feature>
<gene>
    <name evidence="15" type="primary">Mo01737</name>
    <name evidence="15" type="ORF">E5Q_01737</name>
</gene>
<evidence type="ECO:0000256" key="9">
    <source>
        <dbReference type="ARBA" id="ARBA00022842"/>
    </source>
</evidence>
<keyword evidence="7 10" id="KW-0547">Nucleotide-binding</keyword>
<reference evidence="15 16" key="1">
    <citation type="journal article" date="2011" name="J. Gen. Appl. Microbiol.">
        <title>Draft genome sequencing of the enigmatic basidiomycete Mixia osmundae.</title>
        <authorList>
            <person name="Nishida H."/>
            <person name="Nagatsuka Y."/>
            <person name="Sugiyama J."/>
        </authorList>
    </citation>
    <scope>NUCLEOTIDE SEQUENCE [LARGE SCALE GENOMIC DNA]</scope>
    <source>
        <strain evidence="16">CBS 9802 / IAM 14324 / JCM 22182 / KY 12970</strain>
    </source>
</reference>
<evidence type="ECO:0000256" key="10">
    <source>
        <dbReference type="PIRNR" id="PIRNR001558"/>
    </source>
</evidence>
<feature type="binding site" evidence="11">
    <location>
        <position position="524"/>
    </location>
    <ligand>
        <name>ATP</name>
        <dbReference type="ChEBI" id="CHEBI:30616"/>
    </ligand>
</feature>
<evidence type="ECO:0000256" key="12">
    <source>
        <dbReference type="PIRSR" id="PIRSR001558-2"/>
    </source>
</evidence>
<feature type="binding site" evidence="11">
    <location>
        <begin position="495"/>
        <end position="498"/>
    </location>
    <ligand>
        <name>ATP</name>
        <dbReference type="ChEBI" id="CHEBI:30616"/>
    </ligand>
</feature>
<keyword evidence="4 10" id="KW-0436">Ligase</keyword>
<dbReference type="GO" id="GO:0004363">
    <property type="term" value="F:glutathione synthase activity"/>
    <property type="evidence" value="ECO:0007669"/>
    <property type="project" value="UniProtKB-UniRule"/>
</dbReference>
<dbReference type="STRING" id="764103.G7DWY5"/>
<feature type="binding site" evidence="11">
    <location>
        <position position="218"/>
    </location>
    <ligand>
        <name>ATP</name>
        <dbReference type="ChEBI" id="CHEBI:30616"/>
    </ligand>
</feature>
<evidence type="ECO:0000256" key="1">
    <source>
        <dbReference type="ARBA" id="ARBA00004965"/>
    </source>
</evidence>
<feature type="binding site" evidence="12">
    <location>
        <position position="220"/>
    </location>
    <ligand>
        <name>Mg(2+)</name>
        <dbReference type="ChEBI" id="CHEBI:18420"/>
    </ligand>
</feature>
<keyword evidence="6 10" id="KW-0479">Metal-binding</keyword>
<dbReference type="OrthoDB" id="2020073at2759"/>
<feature type="domain" description="Glutathione synthase substrate-binding" evidence="14">
    <location>
        <begin position="286"/>
        <end position="391"/>
    </location>
</feature>
<evidence type="ECO:0000256" key="5">
    <source>
        <dbReference type="ARBA" id="ARBA00022684"/>
    </source>
</evidence>
<dbReference type="Gene3D" id="3.30.1490.50">
    <property type="match status" value="1"/>
</dbReference>
<comment type="similarity">
    <text evidence="2 10">Belongs to the eukaryotic GSH synthase family.</text>
</comment>
<reference evidence="15 16" key="2">
    <citation type="journal article" date="2012" name="Open Biol.">
        <title>Characteristics of nucleosomes and linker DNA regions on the genome of the basidiomycete Mixia osmundae revealed by mono- and dinucleosome mapping.</title>
        <authorList>
            <person name="Nishida H."/>
            <person name="Kondo S."/>
            <person name="Matsumoto T."/>
            <person name="Suzuki Y."/>
            <person name="Yoshikawa H."/>
            <person name="Taylor T.D."/>
            <person name="Sugiyama J."/>
        </authorList>
    </citation>
    <scope>NUCLEOTIDE SEQUENCE [LARGE SCALE GENOMIC DNA]</scope>
    <source>
        <strain evidence="16">CBS 9802 / IAM 14324 / JCM 22182 / KY 12970</strain>
    </source>
</reference>
<keyword evidence="5 10" id="KW-0317">Glutathione biosynthesis</keyword>
<dbReference type="NCBIfam" id="TIGR01986">
    <property type="entry name" value="glut_syn_euk"/>
    <property type="match status" value="1"/>
</dbReference>
<feature type="binding site" evidence="11">
    <location>
        <position position="196"/>
    </location>
    <ligand>
        <name>substrate</name>
    </ligand>
</feature>
<dbReference type="Gene3D" id="1.10.1080.10">
    <property type="entry name" value="Glutathione Synthetase, Chain A, domain 3"/>
    <property type="match status" value="1"/>
</dbReference>
<sequence length="579" mass="64004">MPWVSSPPSLTPCARPAGPRQHKYQGLLCVLREVDCSLCQASRLATHGSHFVMILTVSLSAVAKLSRSNRLPEWPPSLTEEREVALLHEAIDWALSNGLVLRPAAVDNEVSSTTVIHAPFSLFPTPFPKTLYEQAISVQGSYSALYCAIASNADFLEKVIGGAVSKVDEFQGKLYEIWQQVRADGQEQTVTLGIFRSDYLMHAPTSDAALPLEIKQVEFNTISSSFGALSSKVTSLHQHLLHSGYYPSSAAIDASALPRNDALSAISKGIASAHQYYQQQQSTKAAVVLFVVQDPERNAFDQRAIEWLLQEMSVSVRRLTLAQVRQQCSLTDDKRLLLREPISAGPREISVVYYRAGYGPADYTLAEHWFTRLLLERSRAVKCPSVALQLAGAKKIQQVLTEPGMLERFESEHLDQRQIADLRRTFIALYSLEEGTEGDQNEQLARDQPSRFVLKPQREGGGNNVYREKIPPFLDELNKRDRPGQPKGREGYILMELILPPTEQKNIMVRTGEGKGLLGDTVSELGIYGISLFDSKPGSKQADMISSEVGGHLLRTKGRQDDEGGVAVGFSVIDSPFLV</sequence>
<dbReference type="InParanoid" id="G7DWY5"/>
<comment type="pathway">
    <text evidence="1 10">Sulfur metabolism; glutathione biosynthesis; glutathione from L-cysteine and L-glutamate: step 2/2.</text>
</comment>
<dbReference type="EC" id="6.3.2.3" evidence="10"/>
<feature type="binding site" evidence="13">
    <location>
        <begin position="222"/>
        <end position="225"/>
    </location>
    <ligand>
        <name>substrate</name>
    </ligand>
</feature>